<dbReference type="InterPro" id="IPR004919">
    <property type="entry name" value="GmrSD_N"/>
</dbReference>
<dbReference type="PANTHER" id="PTHR37292">
    <property type="entry name" value="VNG6097C"/>
    <property type="match status" value="1"/>
</dbReference>
<evidence type="ECO:0000313" key="2">
    <source>
        <dbReference type="EMBL" id="MBE6086402.1"/>
    </source>
</evidence>
<evidence type="ECO:0000313" key="3">
    <source>
        <dbReference type="Proteomes" id="UP000772151"/>
    </source>
</evidence>
<dbReference type="EMBL" id="SVCA01000019">
    <property type="protein sequence ID" value="MBE6086402.1"/>
    <property type="molecule type" value="Genomic_DNA"/>
</dbReference>
<sequence>MEIEKYTPNSLSVSAILGLIAAGEIAIPEIQRPFVWKKTQVRDLLDSLYKGYPTGYLIIWKNPDVRLKDGKISAGKKILIDGQQRVTALMTAISGIPVTMSNYQKERIKIAFDPFQAFSEDQDAEIFAVQDSSHLKSKRWIADVAEIFKNDFSVFSFITNYCKDNPDMQPEVLGRIITRLSSIGNRMIGVIDLSDKLNIDIVTDIFIRINSKGTALSQGDFVMSKIAADENYGGNDLRKAIDYYAHLSKVPSFYERIKEDDQAFALTDYFTKIKWLKDEKEDVYDPDYADVLRVAFMYKYPRAKLSDLVSLLSGRDFETREYKEEIIEDTYVKLKDGVMNVFSEHNFKQFMIAIRSAGFISKKLVNSQMALDFAYTLYLILTHSHEVSTGEVKRLVQRWYVLSVLTGRYSSSPESAFARDIRLINEQGVVKTLQDIEAATLSDTFWNIAVVQNLNVTSTNNPTYLVYLAAQVMRNDISLLSNNILVRDLIDGGDVHHIFPKEYLKANGYEKSMYNQEGNYAFLDTQVNKSIGKKAPKVYFNEARKQCETGNLMIGSINNYDQLMENLKINCIPEDVFDMDYMSYPKFLEKRRSLMARKIRAYYEAL</sequence>
<proteinExistence type="predicted"/>
<reference evidence="2" key="1">
    <citation type="submission" date="2019-04" db="EMBL/GenBank/DDBJ databases">
        <title>Evolution of Biomass-Degrading Anaerobic Consortia Revealed by Metagenomics.</title>
        <authorList>
            <person name="Peng X."/>
        </authorList>
    </citation>
    <scope>NUCLEOTIDE SEQUENCE</scope>
    <source>
        <strain evidence="2">SIG242</strain>
    </source>
</reference>
<organism evidence="2 3">
    <name type="scientific">Selenomonas ruminantium</name>
    <dbReference type="NCBI Taxonomy" id="971"/>
    <lineage>
        <taxon>Bacteria</taxon>
        <taxon>Bacillati</taxon>
        <taxon>Bacillota</taxon>
        <taxon>Negativicutes</taxon>
        <taxon>Selenomonadales</taxon>
        <taxon>Selenomonadaceae</taxon>
        <taxon>Selenomonas</taxon>
    </lineage>
</organism>
<gene>
    <name evidence="2" type="ORF">E7203_13380</name>
</gene>
<dbReference type="AlphaFoldDB" id="A0A927WGN4"/>
<name>A0A927WGN4_SELRU</name>
<protein>
    <submittedName>
        <fullName evidence="2">DUF262 domain-containing protein</fullName>
    </submittedName>
</protein>
<dbReference type="Proteomes" id="UP000772151">
    <property type="component" value="Unassembled WGS sequence"/>
</dbReference>
<accession>A0A927WGN4</accession>
<dbReference type="Pfam" id="PF03235">
    <property type="entry name" value="GmrSD_N"/>
    <property type="match status" value="1"/>
</dbReference>
<feature type="domain" description="GmrSD restriction endonucleases N-terminal" evidence="1">
    <location>
        <begin position="21"/>
        <end position="226"/>
    </location>
</feature>
<dbReference type="PANTHER" id="PTHR37292:SF2">
    <property type="entry name" value="DUF262 DOMAIN-CONTAINING PROTEIN"/>
    <property type="match status" value="1"/>
</dbReference>
<comment type="caution">
    <text evidence="2">The sequence shown here is derived from an EMBL/GenBank/DDBJ whole genome shotgun (WGS) entry which is preliminary data.</text>
</comment>
<dbReference type="RefSeq" id="WP_303670526.1">
    <property type="nucleotide sequence ID" value="NZ_SVCA01000019.1"/>
</dbReference>
<evidence type="ECO:0000259" key="1">
    <source>
        <dbReference type="Pfam" id="PF03235"/>
    </source>
</evidence>